<reference evidence="8 9" key="1">
    <citation type="submission" date="2024-02" db="EMBL/GenBank/DDBJ databases">
        <title>Roseibium algae sp. nov., isolated from marine alga (Grateloupia sp.), showing potential in myo-inositol conversion.</title>
        <authorList>
            <person name="Wang Y."/>
        </authorList>
    </citation>
    <scope>NUCLEOTIDE SEQUENCE [LARGE SCALE GENOMIC DNA]</scope>
    <source>
        <strain evidence="8 9">H3510</strain>
    </source>
</reference>
<comment type="caution">
    <text evidence="8">The sequence shown here is derived from an EMBL/GenBank/DDBJ whole genome shotgun (WGS) entry which is preliminary data.</text>
</comment>
<dbReference type="SUPFAM" id="SSF56925">
    <property type="entry name" value="OMPA-like"/>
    <property type="match status" value="1"/>
</dbReference>
<accession>A0ABU8TLW6</accession>
<evidence type="ECO:0000256" key="6">
    <source>
        <dbReference type="SAM" id="SignalP"/>
    </source>
</evidence>
<proteinExistence type="inferred from homology"/>
<name>A0ABU8TLW6_9HYPH</name>
<feature type="chain" id="PRO_5045963006" evidence="6">
    <location>
        <begin position="23"/>
        <end position="202"/>
    </location>
</feature>
<evidence type="ECO:0000256" key="5">
    <source>
        <dbReference type="ARBA" id="ARBA00038306"/>
    </source>
</evidence>
<sequence>MKSLLFATAVIFGSLTHSALSAEDNLAYTSGFYAGAQAGFGSLNGKDTLGGSQTLESGVFGLFGGYDHAFGNIIVGLGAEANLTNYRTLNASGSSRSSDKWNASGTVRIGYAIDRFLPYISAGVALSEYSVKRTSTGETASNTHAGYVLGAGLEAKVTNNWSARLDYKHFEMGTETYQFNGFSPFDISGHQDAVTLGVAYHF</sequence>
<evidence type="ECO:0000313" key="8">
    <source>
        <dbReference type="EMBL" id="MEJ8475163.1"/>
    </source>
</evidence>
<dbReference type="InterPro" id="IPR011250">
    <property type="entry name" value="OMP/PagP_B-barrel"/>
</dbReference>
<dbReference type="PANTHER" id="PTHR34001:SF3">
    <property type="entry name" value="BLL7405 PROTEIN"/>
    <property type="match status" value="1"/>
</dbReference>
<evidence type="ECO:0000256" key="1">
    <source>
        <dbReference type="ARBA" id="ARBA00004442"/>
    </source>
</evidence>
<dbReference type="RefSeq" id="WP_340275084.1">
    <property type="nucleotide sequence ID" value="NZ_JBAKIA010000009.1"/>
</dbReference>
<feature type="signal peptide" evidence="6">
    <location>
        <begin position="1"/>
        <end position="22"/>
    </location>
</feature>
<dbReference type="InterPro" id="IPR027385">
    <property type="entry name" value="Beta-barrel_OMP"/>
</dbReference>
<evidence type="ECO:0000259" key="7">
    <source>
        <dbReference type="Pfam" id="PF13505"/>
    </source>
</evidence>
<dbReference type="Gene3D" id="2.40.160.20">
    <property type="match status" value="1"/>
</dbReference>
<evidence type="ECO:0000256" key="3">
    <source>
        <dbReference type="ARBA" id="ARBA00023136"/>
    </source>
</evidence>
<comment type="subcellular location">
    <subcellularLocation>
        <location evidence="1">Cell outer membrane</location>
    </subcellularLocation>
</comment>
<keyword evidence="2 6" id="KW-0732">Signal</keyword>
<keyword evidence="3" id="KW-0472">Membrane</keyword>
<dbReference type="Proteomes" id="UP001385499">
    <property type="component" value="Unassembled WGS sequence"/>
</dbReference>
<dbReference type="Pfam" id="PF13505">
    <property type="entry name" value="OMP_b-brl"/>
    <property type="match status" value="1"/>
</dbReference>
<evidence type="ECO:0000313" key="9">
    <source>
        <dbReference type="Proteomes" id="UP001385499"/>
    </source>
</evidence>
<dbReference type="EMBL" id="JBAKIA010000009">
    <property type="protein sequence ID" value="MEJ8475163.1"/>
    <property type="molecule type" value="Genomic_DNA"/>
</dbReference>
<keyword evidence="4" id="KW-0998">Cell outer membrane</keyword>
<evidence type="ECO:0000256" key="2">
    <source>
        <dbReference type="ARBA" id="ARBA00022729"/>
    </source>
</evidence>
<protein>
    <submittedName>
        <fullName evidence="8">Outer membrane beta-barrel protein</fullName>
    </submittedName>
</protein>
<keyword evidence="9" id="KW-1185">Reference proteome</keyword>
<feature type="domain" description="Outer membrane protein beta-barrel" evidence="7">
    <location>
        <begin position="17"/>
        <end position="202"/>
    </location>
</feature>
<dbReference type="PANTHER" id="PTHR34001">
    <property type="entry name" value="BLL7405 PROTEIN"/>
    <property type="match status" value="1"/>
</dbReference>
<organism evidence="8 9">
    <name type="scientific">Roseibium algae</name>
    <dbReference type="NCBI Taxonomy" id="3123038"/>
    <lineage>
        <taxon>Bacteria</taxon>
        <taxon>Pseudomonadati</taxon>
        <taxon>Pseudomonadota</taxon>
        <taxon>Alphaproteobacteria</taxon>
        <taxon>Hyphomicrobiales</taxon>
        <taxon>Stappiaceae</taxon>
        <taxon>Roseibium</taxon>
    </lineage>
</organism>
<comment type="similarity">
    <text evidence="5">Belongs to the Omp25/RopB family.</text>
</comment>
<evidence type="ECO:0000256" key="4">
    <source>
        <dbReference type="ARBA" id="ARBA00023237"/>
    </source>
</evidence>
<gene>
    <name evidence="8" type="ORF">V6575_13800</name>
</gene>
<dbReference type="InterPro" id="IPR051692">
    <property type="entry name" value="OMP-like"/>
</dbReference>